<accession>A0A2H3D5Y6</accession>
<evidence type="ECO:0000313" key="3">
    <source>
        <dbReference type="Proteomes" id="UP000217790"/>
    </source>
</evidence>
<dbReference type="Proteomes" id="UP000217790">
    <property type="component" value="Unassembled WGS sequence"/>
</dbReference>
<reference evidence="3" key="1">
    <citation type="journal article" date="2017" name="Nat. Ecol. Evol.">
        <title>Genome expansion and lineage-specific genetic innovations in the forest pathogenic fungi Armillaria.</title>
        <authorList>
            <person name="Sipos G."/>
            <person name="Prasanna A.N."/>
            <person name="Walter M.C."/>
            <person name="O'Connor E."/>
            <person name="Balint B."/>
            <person name="Krizsan K."/>
            <person name="Kiss B."/>
            <person name="Hess J."/>
            <person name="Varga T."/>
            <person name="Slot J."/>
            <person name="Riley R."/>
            <person name="Boka B."/>
            <person name="Rigling D."/>
            <person name="Barry K."/>
            <person name="Lee J."/>
            <person name="Mihaltcheva S."/>
            <person name="LaButti K."/>
            <person name="Lipzen A."/>
            <person name="Waldron R."/>
            <person name="Moloney N.M."/>
            <person name="Sperisen C."/>
            <person name="Kredics L."/>
            <person name="Vagvoelgyi C."/>
            <person name="Patrignani A."/>
            <person name="Fitzpatrick D."/>
            <person name="Nagy I."/>
            <person name="Doyle S."/>
            <person name="Anderson J.B."/>
            <person name="Grigoriev I.V."/>
            <person name="Gueldener U."/>
            <person name="Muensterkoetter M."/>
            <person name="Nagy L.G."/>
        </authorList>
    </citation>
    <scope>NUCLEOTIDE SEQUENCE [LARGE SCALE GENOMIC DNA]</scope>
    <source>
        <strain evidence="3">Ar21-2</strain>
    </source>
</reference>
<proteinExistence type="predicted"/>
<feature type="region of interest" description="Disordered" evidence="1">
    <location>
        <begin position="15"/>
        <end position="73"/>
    </location>
</feature>
<name>A0A2H3D5Y6_ARMGA</name>
<feature type="compositionally biased region" description="Polar residues" evidence="1">
    <location>
        <begin position="15"/>
        <end position="27"/>
    </location>
</feature>
<evidence type="ECO:0000313" key="2">
    <source>
        <dbReference type="EMBL" id="PBK86218.1"/>
    </source>
</evidence>
<organism evidence="2 3">
    <name type="scientific">Armillaria gallica</name>
    <name type="common">Bulbous honey fungus</name>
    <name type="synonym">Armillaria bulbosa</name>
    <dbReference type="NCBI Taxonomy" id="47427"/>
    <lineage>
        <taxon>Eukaryota</taxon>
        <taxon>Fungi</taxon>
        <taxon>Dikarya</taxon>
        <taxon>Basidiomycota</taxon>
        <taxon>Agaricomycotina</taxon>
        <taxon>Agaricomycetes</taxon>
        <taxon>Agaricomycetidae</taxon>
        <taxon>Agaricales</taxon>
        <taxon>Marasmiineae</taxon>
        <taxon>Physalacriaceae</taxon>
        <taxon>Armillaria</taxon>
    </lineage>
</organism>
<gene>
    <name evidence="2" type="ORF">ARMGADRAFT_1086692</name>
</gene>
<dbReference type="EMBL" id="KZ293685">
    <property type="protein sequence ID" value="PBK86218.1"/>
    <property type="molecule type" value="Genomic_DNA"/>
</dbReference>
<feature type="compositionally biased region" description="Polar residues" evidence="1">
    <location>
        <begin position="63"/>
        <end position="73"/>
    </location>
</feature>
<dbReference type="InParanoid" id="A0A2H3D5Y6"/>
<protein>
    <submittedName>
        <fullName evidence="2">Uncharacterized protein</fullName>
    </submittedName>
</protein>
<evidence type="ECO:0000256" key="1">
    <source>
        <dbReference type="SAM" id="MobiDB-lite"/>
    </source>
</evidence>
<sequence length="118" mass="11584">MQFSIFQHLRAISTSVCGGTSSPSMSRQGYVPLGPPTHSNGGSSGNGGGAAQKPKPGTGSGGQTNSSAGSTKIASKGTCVKPPLLGLVLVPAQGSQPCHGVPCAGSSKFKVCLSEVPC</sequence>
<keyword evidence="3" id="KW-1185">Reference proteome</keyword>
<dbReference type="AlphaFoldDB" id="A0A2H3D5Y6"/>
<dbReference type="OrthoDB" id="3064375at2759"/>